<evidence type="ECO:0000256" key="1">
    <source>
        <dbReference type="SAM" id="Coils"/>
    </source>
</evidence>
<gene>
    <name evidence="2" type="ORF">ODALV1_LOCUS14834</name>
</gene>
<feature type="coiled-coil region" evidence="1">
    <location>
        <begin position="182"/>
        <end position="230"/>
    </location>
</feature>
<name>A0ABP1QTC7_9HEXA</name>
<reference evidence="2 3" key="1">
    <citation type="submission" date="2024-08" db="EMBL/GenBank/DDBJ databases">
        <authorList>
            <person name="Cucini C."/>
            <person name="Frati F."/>
        </authorList>
    </citation>
    <scope>NUCLEOTIDE SEQUENCE [LARGE SCALE GENOMIC DNA]</scope>
</reference>
<feature type="coiled-coil region" evidence="1">
    <location>
        <begin position="259"/>
        <end position="293"/>
    </location>
</feature>
<keyword evidence="1" id="KW-0175">Coiled coil</keyword>
<dbReference type="EMBL" id="CAXLJM020000046">
    <property type="protein sequence ID" value="CAL8111213.1"/>
    <property type="molecule type" value="Genomic_DNA"/>
</dbReference>
<dbReference type="Proteomes" id="UP001642540">
    <property type="component" value="Unassembled WGS sequence"/>
</dbReference>
<organism evidence="2 3">
    <name type="scientific">Orchesella dallaii</name>
    <dbReference type="NCBI Taxonomy" id="48710"/>
    <lineage>
        <taxon>Eukaryota</taxon>
        <taxon>Metazoa</taxon>
        <taxon>Ecdysozoa</taxon>
        <taxon>Arthropoda</taxon>
        <taxon>Hexapoda</taxon>
        <taxon>Collembola</taxon>
        <taxon>Entomobryomorpha</taxon>
        <taxon>Entomobryoidea</taxon>
        <taxon>Orchesellidae</taxon>
        <taxon>Orchesellinae</taxon>
        <taxon>Orchesella</taxon>
    </lineage>
</organism>
<dbReference type="PANTHER" id="PTHR18863:SF6">
    <property type="entry name" value="COILED-COIL DOMAIN-CONTAINING PROTEIN 170"/>
    <property type="match status" value="1"/>
</dbReference>
<feature type="coiled-coil region" evidence="1">
    <location>
        <begin position="7"/>
        <end position="111"/>
    </location>
</feature>
<dbReference type="InterPro" id="IPR039139">
    <property type="entry name" value="CCDC170-like"/>
</dbReference>
<dbReference type="PANTHER" id="PTHR18863">
    <property type="entry name" value="TSEC-2-RELATED"/>
    <property type="match status" value="1"/>
</dbReference>
<dbReference type="SUPFAM" id="SSF90257">
    <property type="entry name" value="Myosin rod fragments"/>
    <property type="match status" value="1"/>
</dbReference>
<comment type="caution">
    <text evidence="2">The sequence shown here is derived from an EMBL/GenBank/DDBJ whole genome shotgun (WGS) entry which is preliminary data.</text>
</comment>
<keyword evidence="3" id="KW-1185">Reference proteome</keyword>
<evidence type="ECO:0000313" key="3">
    <source>
        <dbReference type="Proteomes" id="UP001642540"/>
    </source>
</evidence>
<proteinExistence type="predicted"/>
<evidence type="ECO:0008006" key="4">
    <source>
        <dbReference type="Google" id="ProtNLM"/>
    </source>
</evidence>
<feature type="coiled-coil region" evidence="1">
    <location>
        <begin position="330"/>
        <end position="392"/>
    </location>
</feature>
<feature type="coiled-coil region" evidence="1">
    <location>
        <begin position="454"/>
        <end position="557"/>
    </location>
</feature>
<sequence length="697" mass="81017">MDEIPTETRLQSEIAALKYKNERLSQELREIEGRLKSKEQTIQYNANEIDSLKETLARVNAINNSLQKKLQDVEEQERNLGNTNSRQDSEIQKLKHEVQHYQERVVDLENRIYRSVMIDREAAEQAKDHSQRGLAEFCRKIASAVDFTEDQPKTEGLLKKIYEIYQENSRFKISLSNTKQSLESLEFEIRTTNETISRLSNEKENLNQAIVSYLTTIDLLKREKEQLSAEKSYISSELGNYREKATEAHRTVSSLGEQTRNLDHQIISLRENLQNAEERASKLEKELKNFQESVAIQLSSGSRIVDPTPSGIRERIKDIQIELKEKLFGNDQLREKVGRMHETIERLEKLLADSRMKQDDALGEKVTIGKRLQETEAQLTTMEILNEGLRKDKNRFMQFLEKLGSIVGLDEVSRELGFDLQTDALLARSEQLTKLEGDRLADRTATVYQLQRRLRTLKEQLEKKDLHLEMLRKKIMILEESVKLRTTLELERDESCSRAKKLMKQVERLELDVKEGRITVKDLKSQLADAAEYKIIALERARKIEDTEKKLNELELLRCKYNRKVGFLKDQLKSYRDTTTQERDLHDHAFQQLSQELNSSKKNLLEASRREAQLLNLRNMIGKILGIDWSKTVVPDYELISKLEKIVQTNREFAQVSRKLTDNIKMIPQTEDPSAHMCSPGCSEDSNGDDLLIRRNI</sequence>
<accession>A0ABP1QTC7</accession>
<protein>
    <recommendedName>
        <fullName evidence="4">Coiled-coil domain-containing protein 170</fullName>
    </recommendedName>
</protein>
<evidence type="ECO:0000313" key="2">
    <source>
        <dbReference type="EMBL" id="CAL8111213.1"/>
    </source>
</evidence>
<dbReference type="Gene3D" id="1.20.5.340">
    <property type="match status" value="1"/>
</dbReference>